<dbReference type="EMBL" id="UOEI01000186">
    <property type="protein sequence ID" value="VAV96744.1"/>
    <property type="molecule type" value="Genomic_DNA"/>
</dbReference>
<accession>A0A3B0RSN0</accession>
<dbReference type="InterPro" id="IPR007037">
    <property type="entry name" value="SIP_rossman_dom"/>
</dbReference>
<reference evidence="2" key="1">
    <citation type="submission" date="2018-06" db="EMBL/GenBank/DDBJ databases">
        <authorList>
            <person name="Zhirakovskaya E."/>
        </authorList>
    </citation>
    <scope>NUCLEOTIDE SEQUENCE</scope>
</reference>
<feature type="domain" description="SIP-like Rossmann fold" evidence="1">
    <location>
        <begin position="20"/>
        <end position="60"/>
    </location>
</feature>
<name>A0A3B0RSN0_9ZZZZ</name>
<organism evidence="2">
    <name type="scientific">hydrothermal vent metagenome</name>
    <dbReference type="NCBI Taxonomy" id="652676"/>
    <lineage>
        <taxon>unclassified sequences</taxon>
        <taxon>metagenomes</taxon>
        <taxon>ecological metagenomes</taxon>
    </lineage>
</organism>
<dbReference type="AlphaFoldDB" id="A0A3B0RSN0"/>
<evidence type="ECO:0000259" key="1">
    <source>
        <dbReference type="Pfam" id="PF04954"/>
    </source>
</evidence>
<sequence>MGSTIVHLAIGHGEARVDIAHDVRVGAAGEAATIQRISKHLFDERRLSRSHANVRGYWKRTA</sequence>
<evidence type="ECO:0000313" key="2">
    <source>
        <dbReference type="EMBL" id="VAV96744.1"/>
    </source>
</evidence>
<dbReference type="Pfam" id="PF04954">
    <property type="entry name" value="SIP"/>
    <property type="match status" value="1"/>
</dbReference>
<proteinExistence type="predicted"/>
<dbReference type="Gene3D" id="3.40.50.80">
    <property type="entry name" value="Nucleotide-binding domain of ferredoxin-NADP reductase (FNR) module"/>
    <property type="match status" value="1"/>
</dbReference>
<gene>
    <name evidence="2" type="ORF">MNBD_ACTINO01-534</name>
</gene>
<dbReference type="InterPro" id="IPR039261">
    <property type="entry name" value="FNR_nucleotide-bd"/>
</dbReference>
<protein>
    <recommendedName>
        <fullName evidence="1">SIP-like Rossmann fold domain-containing protein</fullName>
    </recommendedName>
</protein>